<evidence type="ECO:0000313" key="3">
    <source>
        <dbReference type="Proteomes" id="UP000199482"/>
    </source>
</evidence>
<evidence type="ECO:0000313" key="2">
    <source>
        <dbReference type="EMBL" id="SDS38893.1"/>
    </source>
</evidence>
<feature type="transmembrane region" description="Helical" evidence="1">
    <location>
        <begin position="26"/>
        <end position="44"/>
    </location>
</feature>
<dbReference type="STRING" id="589382.SAMN04489721_1240"/>
<dbReference type="AlphaFoldDB" id="A0A1H1RT61"/>
<name>A0A1H1RT61_9MICO</name>
<dbReference type="Proteomes" id="UP000199482">
    <property type="component" value="Chromosome I"/>
</dbReference>
<keyword evidence="1" id="KW-0812">Transmembrane</keyword>
<feature type="transmembrane region" description="Helical" evidence="1">
    <location>
        <begin position="118"/>
        <end position="138"/>
    </location>
</feature>
<feature type="transmembrane region" description="Helical" evidence="1">
    <location>
        <begin position="217"/>
        <end position="238"/>
    </location>
</feature>
<evidence type="ECO:0000256" key="1">
    <source>
        <dbReference type="SAM" id="Phobius"/>
    </source>
</evidence>
<organism evidence="2 3">
    <name type="scientific">Agromyces flavus</name>
    <dbReference type="NCBI Taxonomy" id="589382"/>
    <lineage>
        <taxon>Bacteria</taxon>
        <taxon>Bacillati</taxon>
        <taxon>Actinomycetota</taxon>
        <taxon>Actinomycetes</taxon>
        <taxon>Micrococcales</taxon>
        <taxon>Microbacteriaceae</taxon>
        <taxon>Agromyces</taxon>
    </lineage>
</organism>
<proteinExistence type="predicted"/>
<feature type="transmembrane region" description="Helical" evidence="1">
    <location>
        <begin position="82"/>
        <end position="106"/>
    </location>
</feature>
<feature type="transmembrane region" description="Helical" evidence="1">
    <location>
        <begin position="50"/>
        <end position="70"/>
    </location>
</feature>
<evidence type="ECO:0008006" key="4">
    <source>
        <dbReference type="Google" id="ProtNLM"/>
    </source>
</evidence>
<keyword evidence="1" id="KW-0472">Membrane</keyword>
<reference evidence="3" key="1">
    <citation type="submission" date="2016-10" db="EMBL/GenBank/DDBJ databases">
        <authorList>
            <person name="Varghese N."/>
            <person name="Submissions S."/>
        </authorList>
    </citation>
    <scope>NUCLEOTIDE SEQUENCE [LARGE SCALE GENOMIC DNA]</scope>
    <source>
        <strain evidence="3">CPCC 202695</strain>
    </source>
</reference>
<sequence length="242" mass="26585">MVSERPRLTGMEVAERHPSRTAEPEYRWPAVVALLGALALYALLPNSLVGVQRFVVVGAGVAFLITLSIVNPHRLVRQPRWYRIVSVGFALLLVLVNQVALVIIVYKLVGGHHDAPELLLAALQVWVANVIGFALLYWELDRGGPVVRTMWARTELPAADLRFPQDEDHTAVAEVAARSSAVMDWTPRFVDYFYTSLSNSMAFSASDSIPLSQRIKLLMGLQAFGGFVILALVIARSVGILG</sequence>
<dbReference type="EMBL" id="LT629755">
    <property type="protein sequence ID" value="SDS38893.1"/>
    <property type="molecule type" value="Genomic_DNA"/>
</dbReference>
<protein>
    <recommendedName>
        <fullName evidence="4">DUF1345 domain-containing protein</fullName>
    </recommendedName>
</protein>
<keyword evidence="1" id="KW-1133">Transmembrane helix</keyword>
<accession>A0A1H1RT61</accession>
<gene>
    <name evidence="2" type="ORF">SAMN04489721_1240</name>
</gene>